<feature type="non-terminal residue" evidence="9">
    <location>
        <position position="589"/>
    </location>
</feature>
<feature type="compositionally biased region" description="Polar residues" evidence="6">
    <location>
        <begin position="99"/>
        <end position="108"/>
    </location>
</feature>
<sequence>MGHPVGGGEGSPRAGGAQKPRVDFALAVPGPSPQDAQTGGAGQPPELAAPRLPAGAADPACLAVGRAEALCGAEASPSPRSPIQRRPSRRMSSGSGDSQPVSGAEASQDSMFGEYIRQVTPDVDALFMGQPGRRRLGVLLESSAVKLLIGLSAVASFVGVVKETDSRATGSPLPDWLAIMEYVLFTVFSVELAVRFYVERWEALRSLYTIADIVVVCTAAAEYILVGSGVDSGLSTVKMLRLSRMLKLVRVVYRVPFFVELRKLMYMISSCLKTLFWSFLVLGIVMTMWSIVAVELVHPRVLELASQGQWSDCERCSRSFSSVFHANITFFQTIVAGDSWGVMAIPVIEAHPWTAFIFTGALLTLVFGVLNVIVAVVVDAFAEARAKDVFTRARELEWEEREEKKALSTIFKKIDKDGNGSLDFEELKDGARKVEQFSHWLRVLDIDARDLEEMFSMLDRDGSGDIDTHEFVEWMYRMKNTDSKTVSQFIKQKLAKVVERVDGQESSFETNLSGISQLQAESLRRLERAEKRAEAQESAFESRLCEVSKLLAESLQRSESMHRGIEEGLAEVRRQVHDSLSTALSPRPL</sequence>
<name>A0ABN9UHT6_9DINO</name>
<dbReference type="SUPFAM" id="SSF81324">
    <property type="entry name" value="Voltage-gated potassium channels"/>
    <property type="match status" value="1"/>
</dbReference>
<dbReference type="Gene3D" id="1.10.238.10">
    <property type="entry name" value="EF-hand"/>
    <property type="match status" value="1"/>
</dbReference>
<feature type="domain" description="EF-hand" evidence="8">
    <location>
        <begin position="402"/>
        <end position="437"/>
    </location>
</feature>
<keyword evidence="3" id="KW-0106">Calcium</keyword>
<evidence type="ECO:0000256" key="5">
    <source>
        <dbReference type="ARBA" id="ARBA00023136"/>
    </source>
</evidence>
<gene>
    <name evidence="9" type="ORF">PCOR1329_LOCUS48640</name>
</gene>
<accession>A0ABN9UHT6</accession>
<feature type="domain" description="EF-hand" evidence="8">
    <location>
        <begin position="446"/>
        <end position="481"/>
    </location>
</feature>
<evidence type="ECO:0000313" key="10">
    <source>
        <dbReference type="Proteomes" id="UP001189429"/>
    </source>
</evidence>
<evidence type="ECO:0000256" key="2">
    <source>
        <dbReference type="ARBA" id="ARBA00022692"/>
    </source>
</evidence>
<feature type="compositionally biased region" description="Gly residues" evidence="6">
    <location>
        <begin position="1"/>
        <end position="10"/>
    </location>
</feature>
<dbReference type="PANTHER" id="PTHR10037">
    <property type="entry name" value="VOLTAGE-GATED CATION CHANNEL CALCIUM AND SODIUM"/>
    <property type="match status" value="1"/>
</dbReference>
<dbReference type="PROSITE" id="PS50222">
    <property type="entry name" value="EF_HAND_2"/>
    <property type="match status" value="2"/>
</dbReference>
<feature type="region of interest" description="Disordered" evidence="6">
    <location>
        <begin position="1"/>
        <end position="53"/>
    </location>
</feature>
<evidence type="ECO:0000256" key="7">
    <source>
        <dbReference type="SAM" id="Phobius"/>
    </source>
</evidence>
<dbReference type="Pfam" id="PF13499">
    <property type="entry name" value="EF-hand_7"/>
    <property type="match status" value="1"/>
</dbReference>
<keyword evidence="2 7" id="KW-0812">Transmembrane</keyword>
<dbReference type="CDD" id="cd00051">
    <property type="entry name" value="EFh"/>
    <property type="match status" value="1"/>
</dbReference>
<dbReference type="SMART" id="SM00054">
    <property type="entry name" value="EFh"/>
    <property type="match status" value="2"/>
</dbReference>
<protein>
    <recommendedName>
        <fullName evidence="8">EF-hand domain-containing protein</fullName>
    </recommendedName>
</protein>
<proteinExistence type="predicted"/>
<dbReference type="Proteomes" id="UP001189429">
    <property type="component" value="Unassembled WGS sequence"/>
</dbReference>
<evidence type="ECO:0000313" key="9">
    <source>
        <dbReference type="EMBL" id="CAK0859212.1"/>
    </source>
</evidence>
<dbReference type="InterPro" id="IPR002048">
    <property type="entry name" value="EF_hand_dom"/>
</dbReference>
<dbReference type="InterPro" id="IPR018247">
    <property type="entry name" value="EF_Hand_1_Ca_BS"/>
</dbReference>
<keyword evidence="10" id="KW-1185">Reference proteome</keyword>
<evidence type="ECO:0000256" key="3">
    <source>
        <dbReference type="ARBA" id="ARBA00022837"/>
    </source>
</evidence>
<keyword evidence="5 7" id="KW-0472">Membrane</keyword>
<dbReference type="Gene3D" id="1.20.120.350">
    <property type="entry name" value="Voltage-gated potassium channels. Chain C"/>
    <property type="match status" value="1"/>
</dbReference>
<reference evidence="9" key="1">
    <citation type="submission" date="2023-10" db="EMBL/GenBank/DDBJ databases">
        <authorList>
            <person name="Chen Y."/>
            <person name="Shah S."/>
            <person name="Dougan E. K."/>
            <person name="Thang M."/>
            <person name="Chan C."/>
        </authorList>
    </citation>
    <scope>NUCLEOTIDE SEQUENCE [LARGE SCALE GENOMIC DNA]</scope>
</reference>
<dbReference type="InterPro" id="IPR011992">
    <property type="entry name" value="EF-hand-dom_pair"/>
</dbReference>
<dbReference type="PANTHER" id="PTHR10037:SF62">
    <property type="entry name" value="SODIUM CHANNEL PROTEIN 60E"/>
    <property type="match status" value="1"/>
</dbReference>
<feature type="transmembrane region" description="Helical" evidence="7">
    <location>
        <begin position="353"/>
        <end position="382"/>
    </location>
</feature>
<organism evidence="9 10">
    <name type="scientific">Prorocentrum cordatum</name>
    <dbReference type="NCBI Taxonomy" id="2364126"/>
    <lineage>
        <taxon>Eukaryota</taxon>
        <taxon>Sar</taxon>
        <taxon>Alveolata</taxon>
        <taxon>Dinophyceae</taxon>
        <taxon>Prorocentrales</taxon>
        <taxon>Prorocentraceae</taxon>
        <taxon>Prorocentrum</taxon>
    </lineage>
</organism>
<evidence type="ECO:0000259" key="8">
    <source>
        <dbReference type="PROSITE" id="PS50222"/>
    </source>
</evidence>
<feature type="region of interest" description="Disordered" evidence="6">
    <location>
        <begin position="72"/>
        <end position="108"/>
    </location>
</feature>
<dbReference type="InterPro" id="IPR027359">
    <property type="entry name" value="Volt_channel_dom_sf"/>
</dbReference>
<feature type="compositionally biased region" description="Low complexity" evidence="6">
    <location>
        <begin position="76"/>
        <end position="98"/>
    </location>
</feature>
<keyword evidence="4 7" id="KW-1133">Transmembrane helix</keyword>
<dbReference type="Gene3D" id="1.10.287.70">
    <property type="match status" value="1"/>
</dbReference>
<dbReference type="Pfam" id="PF00520">
    <property type="entry name" value="Ion_trans"/>
    <property type="match status" value="1"/>
</dbReference>
<dbReference type="InterPro" id="IPR005821">
    <property type="entry name" value="Ion_trans_dom"/>
</dbReference>
<feature type="transmembrane region" description="Helical" evidence="7">
    <location>
        <begin position="176"/>
        <end position="194"/>
    </location>
</feature>
<feature type="transmembrane region" description="Helical" evidence="7">
    <location>
        <begin position="138"/>
        <end position="161"/>
    </location>
</feature>
<dbReference type="EMBL" id="CAUYUJ010015876">
    <property type="protein sequence ID" value="CAK0859212.1"/>
    <property type="molecule type" value="Genomic_DNA"/>
</dbReference>
<dbReference type="PROSITE" id="PS00018">
    <property type="entry name" value="EF_HAND_1"/>
    <property type="match status" value="2"/>
</dbReference>
<evidence type="ECO:0000256" key="6">
    <source>
        <dbReference type="SAM" id="MobiDB-lite"/>
    </source>
</evidence>
<dbReference type="SUPFAM" id="SSF47473">
    <property type="entry name" value="EF-hand"/>
    <property type="match status" value="1"/>
</dbReference>
<comment type="subcellular location">
    <subcellularLocation>
        <location evidence="1">Membrane</location>
        <topology evidence="1">Multi-pass membrane protein</topology>
    </subcellularLocation>
</comment>
<feature type="transmembrane region" description="Helical" evidence="7">
    <location>
        <begin position="274"/>
        <end position="294"/>
    </location>
</feature>
<dbReference type="InterPro" id="IPR043203">
    <property type="entry name" value="VGCC_Ca_Na"/>
</dbReference>
<evidence type="ECO:0000256" key="1">
    <source>
        <dbReference type="ARBA" id="ARBA00004141"/>
    </source>
</evidence>
<comment type="caution">
    <text evidence="9">The sequence shown here is derived from an EMBL/GenBank/DDBJ whole genome shotgun (WGS) entry which is preliminary data.</text>
</comment>
<evidence type="ECO:0000256" key="4">
    <source>
        <dbReference type="ARBA" id="ARBA00022989"/>
    </source>
</evidence>